<dbReference type="InterPro" id="IPR036217">
    <property type="entry name" value="MethylDNA_cys_MeTrfase_DNAb"/>
</dbReference>
<dbReference type="PANTHER" id="PTHR10815">
    <property type="entry name" value="METHYLATED-DNA--PROTEIN-CYSTEINE METHYLTRANSFERASE"/>
    <property type="match status" value="1"/>
</dbReference>
<dbReference type="STRING" id="1459.AF332_26280"/>
<dbReference type="InterPro" id="IPR036388">
    <property type="entry name" value="WH-like_DNA-bd_sf"/>
</dbReference>
<dbReference type="Proteomes" id="UP000037109">
    <property type="component" value="Unassembled WGS sequence"/>
</dbReference>
<dbReference type="PANTHER" id="PTHR10815:SF12">
    <property type="entry name" value="METHYLATED-DNA--PROTEIN-CYSTEINE METHYLTRANSFERASE, INDUCIBLE"/>
    <property type="match status" value="1"/>
</dbReference>
<evidence type="ECO:0000256" key="8">
    <source>
        <dbReference type="ARBA" id="ARBA00049348"/>
    </source>
</evidence>
<dbReference type="CDD" id="cd06445">
    <property type="entry name" value="ATase"/>
    <property type="match status" value="1"/>
</dbReference>
<feature type="domain" description="Methylated-DNA-[protein]-cysteine S-methyltransferase DNA binding" evidence="9">
    <location>
        <begin position="84"/>
        <end position="163"/>
    </location>
</feature>
<dbReference type="InterPro" id="IPR001497">
    <property type="entry name" value="MethylDNA_cys_MeTrfase_AS"/>
</dbReference>
<dbReference type="InterPro" id="IPR036631">
    <property type="entry name" value="MGMT_N_sf"/>
</dbReference>
<keyword evidence="4 10" id="KW-0489">Methyltransferase</keyword>
<reference evidence="11" key="1">
    <citation type="submission" date="2015-07" db="EMBL/GenBank/DDBJ databases">
        <title>Fjat-10036 dsm4.</title>
        <authorList>
            <person name="Liu B."/>
            <person name="Wang J."/>
            <person name="Zhu Y."/>
            <person name="Liu G."/>
            <person name="Chen Q."/>
            <person name="Chen Z."/>
            <person name="Lan J."/>
            <person name="Che J."/>
            <person name="Ge C."/>
            <person name="Shi H."/>
            <person name="Pan Z."/>
            <person name="Liu X."/>
        </authorList>
    </citation>
    <scope>NUCLEOTIDE SEQUENCE [LARGE SCALE GENOMIC DNA]</scope>
    <source>
        <strain evidence="11">DSM 4</strain>
    </source>
</reference>
<dbReference type="NCBIfam" id="TIGR00589">
    <property type="entry name" value="ogt"/>
    <property type="match status" value="1"/>
</dbReference>
<dbReference type="Pfam" id="PF01035">
    <property type="entry name" value="DNA_binding_1"/>
    <property type="match status" value="1"/>
</dbReference>
<keyword evidence="11" id="KW-1185">Reference proteome</keyword>
<proteinExistence type="inferred from homology"/>
<dbReference type="PROSITE" id="PS00374">
    <property type="entry name" value="MGMT"/>
    <property type="match status" value="1"/>
</dbReference>
<evidence type="ECO:0000313" key="11">
    <source>
        <dbReference type="Proteomes" id="UP000037109"/>
    </source>
</evidence>
<gene>
    <name evidence="10" type="ORF">AF332_26280</name>
</gene>
<evidence type="ECO:0000256" key="1">
    <source>
        <dbReference type="ARBA" id="ARBA00001286"/>
    </source>
</evidence>
<keyword evidence="7" id="KW-0234">DNA repair</keyword>
<dbReference type="AlphaFoldDB" id="A0A0M0GJR0"/>
<keyword evidence="5 10" id="KW-0808">Transferase</keyword>
<dbReference type="GO" id="GO:0032259">
    <property type="term" value="P:methylation"/>
    <property type="evidence" value="ECO:0007669"/>
    <property type="project" value="UniProtKB-KW"/>
</dbReference>
<dbReference type="PATRIC" id="fig|1459.3.peg.5777"/>
<evidence type="ECO:0000256" key="4">
    <source>
        <dbReference type="ARBA" id="ARBA00022603"/>
    </source>
</evidence>
<dbReference type="OrthoDB" id="9802228at2"/>
<comment type="catalytic activity">
    <reaction evidence="8">
        <text>a 6-O-methyl-2'-deoxyguanosine in DNA + L-cysteinyl-[protein] = S-methyl-L-cysteinyl-[protein] + a 2'-deoxyguanosine in DNA</text>
        <dbReference type="Rhea" id="RHEA:24000"/>
        <dbReference type="Rhea" id="RHEA-COMP:10131"/>
        <dbReference type="Rhea" id="RHEA-COMP:10132"/>
        <dbReference type="Rhea" id="RHEA-COMP:11367"/>
        <dbReference type="Rhea" id="RHEA-COMP:11368"/>
        <dbReference type="ChEBI" id="CHEBI:29950"/>
        <dbReference type="ChEBI" id="CHEBI:82612"/>
        <dbReference type="ChEBI" id="CHEBI:85445"/>
        <dbReference type="ChEBI" id="CHEBI:85448"/>
        <dbReference type="EC" id="2.1.1.63"/>
    </reaction>
</comment>
<evidence type="ECO:0000256" key="7">
    <source>
        <dbReference type="ARBA" id="ARBA00023204"/>
    </source>
</evidence>
<evidence type="ECO:0000313" key="10">
    <source>
        <dbReference type="EMBL" id="KON89983.1"/>
    </source>
</evidence>
<protein>
    <recommendedName>
        <fullName evidence="3">methylated-DNA--[protein]-cysteine S-methyltransferase</fullName>
        <ecNumber evidence="3">2.1.1.63</ecNumber>
    </recommendedName>
</protein>
<sequence length="165" mass="18409">MVIEWANMQEGEWSLYLAKTEKGLCYVGSDATFESFESSLKKYLPSAELIENKEALQPYMIELQEFLLGNRQVFSMDMDVKGTPFQEEVWEALAQIPYGKTASYSDIAEKINRPQAVRAAGKAIGANPLLIAVPCHRVIGKNGSITGYRGGIEMKQLLLELEKQG</sequence>
<evidence type="ECO:0000256" key="6">
    <source>
        <dbReference type="ARBA" id="ARBA00022763"/>
    </source>
</evidence>
<name>A0A0M0GJR0_SPOGL</name>
<keyword evidence="6" id="KW-0227">DNA damage</keyword>
<evidence type="ECO:0000256" key="3">
    <source>
        <dbReference type="ARBA" id="ARBA00011918"/>
    </source>
</evidence>
<dbReference type="SUPFAM" id="SSF46767">
    <property type="entry name" value="Methylated DNA-protein cysteine methyltransferase, C-terminal domain"/>
    <property type="match status" value="1"/>
</dbReference>
<dbReference type="SUPFAM" id="SSF53155">
    <property type="entry name" value="Methylated DNA-protein cysteine methyltransferase domain"/>
    <property type="match status" value="1"/>
</dbReference>
<evidence type="ECO:0000259" key="9">
    <source>
        <dbReference type="Pfam" id="PF01035"/>
    </source>
</evidence>
<organism evidence="10 11">
    <name type="scientific">Sporosarcina globispora</name>
    <name type="common">Bacillus globisporus</name>
    <dbReference type="NCBI Taxonomy" id="1459"/>
    <lineage>
        <taxon>Bacteria</taxon>
        <taxon>Bacillati</taxon>
        <taxon>Bacillota</taxon>
        <taxon>Bacilli</taxon>
        <taxon>Bacillales</taxon>
        <taxon>Caryophanaceae</taxon>
        <taxon>Sporosarcina</taxon>
    </lineage>
</organism>
<dbReference type="RefSeq" id="WP_053437349.1">
    <property type="nucleotide sequence ID" value="NZ_LGUF01000007.1"/>
</dbReference>
<dbReference type="GO" id="GO:0006281">
    <property type="term" value="P:DNA repair"/>
    <property type="evidence" value="ECO:0007669"/>
    <property type="project" value="UniProtKB-KW"/>
</dbReference>
<dbReference type="GO" id="GO:0003908">
    <property type="term" value="F:methylated-DNA-[protein]-cysteine S-methyltransferase activity"/>
    <property type="evidence" value="ECO:0007669"/>
    <property type="project" value="UniProtKB-EC"/>
</dbReference>
<dbReference type="EC" id="2.1.1.63" evidence="3"/>
<dbReference type="Gene3D" id="1.10.10.10">
    <property type="entry name" value="Winged helix-like DNA-binding domain superfamily/Winged helix DNA-binding domain"/>
    <property type="match status" value="1"/>
</dbReference>
<evidence type="ECO:0000256" key="2">
    <source>
        <dbReference type="ARBA" id="ARBA00008711"/>
    </source>
</evidence>
<evidence type="ECO:0000256" key="5">
    <source>
        <dbReference type="ARBA" id="ARBA00022679"/>
    </source>
</evidence>
<dbReference type="EMBL" id="LGUF01000007">
    <property type="protein sequence ID" value="KON89983.1"/>
    <property type="molecule type" value="Genomic_DNA"/>
</dbReference>
<comment type="similarity">
    <text evidence="2">Belongs to the MGMT family.</text>
</comment>
<accession>A0A0M0GJR0</accession>
<comment type="caution">
    <text evidence="10">The sequence shown here is derived from an EMBL/GenBank/DDBJ whole genome shotgun (WGS) entry which is preliminary data.</text>
</comment>
<dbReference type="Gene3D" id="3.30.160.70">
    <property type="entry name" value="Methylated DNA-protein cysteine methyltransferase domain"/>
    <property type="match status" value="1"/>
</dbReference>
<comment type="catalytic activity">
    <reaction evidence="1">
        <text>a 4-O-methyl-thymidine in DNA + L-cysteinyl-[protein] = a thymidine in DNA + S-methyl-L-cysteinyl-[protein]</text>
        <dbReference type="Rhea" id="RHEA:53428"/>
        <dbReference type="Rhea" id="RHEA-COMP:10131"/>
        <dbReference type="Rhea" id="RHEA-COMP:10132"/>
        <dbReference type="Rhea" id="RHEA-COMP:13555"/>
        <dbReference type="Rhea" id="RHEA-COMP:13556"/>
        <dbReference type="ChEBI" id="CHEBI:29950"/>
        <dbReference type="ChEBI" id="CHEBI:82612"/>
        <dbReference type="ChEBI" id="CHEBI:137386"/>
        <dbReference type="ChEBI" id="CHEBI:137387"/>
        <dbReference type="EC" id="2.1.1.63"/>
    </reaction>
</comment>
<dbReference type="FunFam" id="1.10.10.10:FF:000214">
    <property type="entry name" value="Methylated-DNA--protein-cysteine methyltransferase"/>
    <property type="match status" value="1"/>
</dbReference>
<dbReference type="InterPro" id="IPR014048">
    <property type="entry name" value="MethylDNA_cys_MeTrfase_DNA-bd"/>
</dbReference>